<dbReference type="OrthoDB" id="795069at2"/>
<accession>A0A1L7HZH6</accession>
<organism evidence="1 2">
    <name type="scientific">Christiangramia flava JLT2011</name>
    <dbReference type="NCBI Taxonomy" id="1229726"/>
    <lineage>
        <taxon>Bacteria</taxon>
        <taxon>Pseudomonadati</taxon>
        <taxon>Bacteroidota</taxon>
        <taxon>Flavobacteriia</taxon>
        <taxon>Flavobacteriales</taxon>
        <taxon>Flavobacteriaceae</taxon>
        <taxon>Christiangramia</taxon>
    </lineage>
</organism>
<name>A0A1L7HZH6_9FLAO</name>
<evidence type="ECO:0000313" key="1">
    <source>
        <dbReference type="EMBL" id="APU66746.1"/>
    </source>
</evidence>
<dbReference type="STRING" id="1229726.GRFL_0022"/>
<sequence length="273" mass="32186">MNIWGCDVTYIEEHPLLNFVGSYYCKTAESIPRKKAHYKGIDFILFDNGLLRIQGSIHKFFNEGKHNYNDFTFSMIQQVLRKLANTFHINLDKAIISNFETGVNIRPPKASKDVLDSLLCHKNTSFKDVSRIGGYIKQAEHSQYIVKVYDKGLQYGLNSPNMRIELKFTRMARINKIGIKCLSDLLDLNKYQRLKDMVLEEWQNCLLFESPENSFTMTKKLYQWKDGKYWTSLTKQERYRQRLAYNKYVDSSTKNYHAKIKEITVEKFKALLR</sequence>
<evidence type="ECO:0000313" key="2">
    <source>
        <dbReference type="Proteomes" id="UP000186230"/>
    </source>
</evidence>
<dbReference type="AlphaFoldDB" id="A0A1L7HZH6"/>
<protein>
    <submittedName>
        <fullName evidence="1">Uncharacterized protein</fullName>
    </submittedName>
</protein>
<proteinExistence type="predicted"/>
<dbReference type="Proteomes" id="UP000186230">
    <property type="component" value="Chromosome"/>
</dbReference>
<keyword evidence="2" id="KW-1185">Reference proteome</keyword>
<dbReference type="EMBL" id="CP016359">
    <property type="protein sequence ID" value="APU66746.1"/>
    <property type="molecule type" value="Genomic_DNA"/>
</dbReference>
<reference evidence="1 2" key="1">
    <citation type="submission" date="2016-07" db="EMBL/GenBank/DDBJ databases">
        <title>Multi-omics approach to identify versatile polysaccharide utilization systems of a marine flavobacterium Gramella flava.</title>
        <authorList>
            <person name="Tang K."/>
        </authorList>
    </citation>
    <scope>NUCLEOTIDE SEQUENCE [LARGE SCALE GENOMIC DNA]</scope>
    <source>
        <strain evidence="1 2">JLT2011</strain>
    </source>
</reference>
<dbReference type="KEGG" id="gfl:GRFL_0022"/>
<dbReference type="RefSeq" id="WP_083642413.1">
    <property type="nucleotide sequence ID" value="NZ_AMRU01000010.1"/>
</dbReference>
<gene>
    <name evidence="1" type="ORF">GRFL_0022</name>
</gene>